<evidence type="ECO:0000256" key="3">
    <source>
        <dbReference type="ARBA" id="ARBA00022753"/>
    </source>
</evidence>
<dbReference type="GeneTree" id="ENSGT00940000178939"/>
<dbReference type="Gene3D" id="1.10.287.1060">
    <property type="entry name" value="ESAT-6-like"/>
    <property type="match status" value="1"/>
</dbReference>
<evidence type="ECO:0000313" key="6">
    <source>
        <dbReference type="Ensembl" id="ENSONIP00000071086.1"/>
    </source>
</evidence>
<comment type="similarity">
    <text evidence="2">Belongs to the SNF7 family.</text>
</comment>
<keyword evidence="3" id="KW-0967">Endosome</keyword>
<accession>A0A669EIZ4</accession>
<evidence type="ECO:0000256" key="2">
    <source>
        <dbReference type="ARBA" id="ARBA00006190"/>
    </source>
</evidence>
<reference evidence="7" key="1">
    <citation type="submission" date="2012-01" db="EMBL/GenBank/DDBJ databases">
        <title>The Genome Sequence of Oreochromis niloticus (Nile Tilapia).</title>
        <authorList>
            <consortium name="Broad Institute Genome Assembly Team"/>
            <consortium name="Broad Institute Sequencing Platform"/>
            <person name="Di Palma F."/>
            <person name="Johnson J."/>
            <person name="Lander E.S."/>
            <person name="Lindblad-Toh K."/>
        </authorList>
    </citation>
    <scope>NUCLEOTIDE SEQUENCE [LARGE SCALE GENOMIC DNA]</scope>
</reference>
<dbReference type="GO" id="GO:0009898">
    <property type="term" value="C:cytoplasmic side of plasma membrane"/>
    <property type="evidence" value="ECO:0007669"/>
    <property type="project" value="TreeGrafter"/>
</dbReference>
<evidence type="ECO:0000256" key="1">
    <source>
        <dbReference type="ARBA" id="ARBA00004177"/>
    </source>
</evidence>
<evidence type="ECO:0000256" key="5">
    <source>
        <dbReference type="SAM" id="Phobius"/>
    </source>
</evidence>
<reference evidence="6" key="3">
    <citation type="submission" date="2025-09" db="UniProtKB">
        <authorList>
            <consortium name="Ensembl"/>
        </authorList>
    </citation>
    <scope>IDENTIFICATION</scope>
</reference>
<keyword evidence="5" id="KW-1133">Transmembrane helix</keyword>
<proteinExistence type="inferred from homology"/>
<dbReference type="InterPro" id="IPR005024">
    <property type="entry name" value="Snf7_fam"/>
</dbReference>
<dbReference type="Ensembl" id="ENSONIT00000091541.1">
    <property type="protein sequence ID" value="ENSONIP00000071086.1"/>
    <property type="gene ID" value="ENSONIG00000027223.1"/>
</dbReference>
<feature type="transmembrane region" description="Helical" evidence="5">
    <location>
        <begin position="179"/>
        <end position="200"/>
    </location>
</feature>
<dbReference type="GO" id="GO:0005771">
    <property type="term" value="C:multivesicular body"/>
    <property type="evidence" value="ECO:0007669"/>
    <property type="project" value="TreeGrafter"/>
</dbReference>
<keyword evidence="4" id="KW-0175">Coiled coil</keyword>
<reference evidence="6" key="2">
    <citation type="submission" date="2025-08" db="UniProtKB">
        <authorList>
            <consortium name="Ensembl"/>
        </authorList>
    </citation>
    <scope>IDENTIFICATION</scope>
</reference>
<evidence type="ECO:0000256" key="4">
    <source>
        <dbReference type="SAM" id="Coils"/>
    </source>
</evidence>
<dbReference type="GO" id="GO:0006900">
    <property type="term" value="P:vesicle budding from membrane"/>
    <property type="evidence" value="ECO:0007669"/>
    <property type="project" value="TreeGrafter"/>
</dbReference>
<keyword evidence="5" id="KW-0812">Transmembrane</keyword>
<dbReference type="Proteomes" id="UP000005207">
    <property type="component" value="Linkage group LG7"/>
</dbReference>
<sequence>MSLFVFSSGEKVEKEPWMEKLPARGELLVKKKEFMKKKIDHLEIFAKKNSTKNRRAALQALRRKKFYEKHINYIDCAVKAMRAIYEHIEIVNKVSDLMKDIAEEEDETGGMLESLCTPVGFEGEFNEDELLAELEKLEKNVDESLFEADEAEDGDPCPKLFTTALHSHRGKTCRESFDFILAVGCGVCEFMQVAQAFLFFPKAKMKKITQTCLEFVFYLKLKLWMFQPNR</sequence>
<feature type="coiled-coil region" evidence="4">
    <location>
        <begin position="127"/>
        <end position="154"/>
    </location>
</feature>
<dbReference type="PANTHER" id="PTHR22761:SF10">
    <property type="entry name" value="GH13992P"/>
    <property type="match status" value="1"/>
</dbReference>
<keyword evidence="7" id="KW-1185">Reference proteome</keyword>
<comment type="subcellular location">
    <subcellularLocation>
        <location evidence="1">Endosome</location>
    </subcellularLocation>
</comment>
<dbReference type="OMA" id="CHEDGTE"/>
<organism evidence="6 7">
    <name type="scientific">Oreochromis niloticus</name>
    <name type="common">Nile tilapia</name>
    <name type="synonym">Tilapia nilotica</name>
    <dbReference type="NCBI Taxonomy" id="8128"/>
    <lineage>
        <taxon>Eukaryota</taxon>
        <taxon>Metazoa</taxon>
        <taxon>Chordata</taxon>
        <taxon>Craniata</taxon>
        <taxon>Vertebrata</taxon>
        <taxon>Euteleostomi</taxon>
        <taxon>Actinopterygii</taxon>
        <taxon>Neopterygii</taxon>
        <taxon>Teleostei</taxon>
        <taxon>Neoteleostei</taxon>
        <taxon>Acanthomorphata</taxon>
        <taxon>Ovalentaria</taxon>
        <taxon>Cichlomorphae</taxon>
        <taxon>Cichliformes</taxon>
        <taxon>Cichlidae</taxon>
        <taxon>African cichlids</taxon>
        <taxon>Pseudocrenilabrinae</taxon>
        <taxon>Oreochromini</taxon>
        <taxon>Oreochromis</taxon>
    </lineage>
</organism>
<dbReference type="GO" id="GO:0032511">
    <property type="term" value="P:late endosome to vacuole transport via multivesicular body sorting pathway"/>
    <property type="evidence" value="ECO:0007669"/>
    <property type="project" value="TreeGrafter"/>
</dbReference>
<evidence type="ECO:0000313" key="7">
    <source>
        <dbReference type="Proteomes" id="UP000005207"/>
    </source>
</evidence>
<dbReference type="GO" id="GO:0000815">
    <property type="term" value="C:ESCRT III complex"/>
    <property type="evidence" value="ECO:0007669"/>
    <property type="project" value="TreeGrafter"/>
</dbReference>
<keyword evidence="5" id="KW-0472">Membrane</keyword>
<dbReference type="InParanoid" id="A0A669EIZ4"/>
<dbReference type="Pfam" id="PF03357">
    <property type="entry name" value="Snf7"/>
    <property type="match status" value="1"/>
</dbReference>
<dbReference type="AlphaFoldDB" id="A0A669EIZ4"/>
<dbReference type="PANTHER" id="PTHR22761">
    <property type="entry name" value="CHARGED MULTIVESICULAR BODY PROTEIN"/>
    <property type="match status" value="1"/>
</dbReference>
<name>A0A669EIZ4_ORENI</name>
<protein>
    <submittedName>
        <fullName evidence="6">Uncharacterized protein</fullName>
    </submittedName>
</protein>